<keyword evidence="2" id="KW-1185">Reference proteome</keyword>
<protein>
    <submittedName>
        <fullName evidence="1">Uncharacterized protein</fullName>
    </submittedName>
</protein>
<sequence>MCFCPKWQIICRSSGSSFPRSGARLVFSCRVTLPTFKARKMSGPSVRFCPSSSCWVQSRQLHWEFSPQSEDRRS</sequence>
<organism evidence="1 2">
    <name type="scientific">Colletotrichum musicola</name>
    <dbReference type="NCBI Taxonomy" id="2175873"/>
    <lineage>
        <taxon>Eukaryota</taxon>
        <taxon>Fungi</taxon>
        <taxon>Dikarya</taxon>
        <taxon>Ascomycota</taxon>
        <taxon>Pezizomycotina</taxon>
        <taxon>Sordariomycetes</taxon>
        <taxon>Hypocreomycetidae</taxon>
        <taxon>Glomerellales</taxon>
        <taxon>Glomerellaceae</taxon>
        <taxon>Colletotrichum</taxon>
        <taxon>Colletotrichum orchidearum species complex</taxon>
    </lineage>
</organism>
<reference evidence="1" key="1">
    <citation type="journal article" date="2020" name="Phytopathology">
        <title>Genome Sequence Resources of Colletotrichum truncatum, C. plurivorum, C. musicola, and C. sojae: Four Species Pathogenic to Soybean (Glycine max).</title>
        <authorList>
            <person name="Rogerio F."/>
            <person name="Boufleur T.R."/>
            <person name="Ciampi-Guillardi M."/>
            <person name="Sukno S.A."/>
            <person name="Thon M.R."/>
            <person name="Massola Junior N.S."/>
            <person name="Baroncelli R."/>
        </authorList>
    </citation>
    <scope>NUCLEOTIDE SEQUENCE</scope>
    <source>
        <strain evidence="1">LFN0074</strain>
    </source>
</reference>
<comment type="caution">
    <text evidence="1">The sequence shown here is derived from an EMBL/GenBank/DDBJ whole genome shotgun (WGS) entry which is preliminary data.</text>
</comment>
<name>A0A8H6N0U4_9PEZI</name>
<proteinExistence type="predicted"/>
<evidence type="ECO:0000313" key="2">
    <source>
        <dbReference type="Proteomes" id="UP000639643"/>
    </source>
</evidence>
<gene>
    <name evidence="1" type="ORF">CMUS01_12460</name>
</gene>
<accession>A0A8H6N0U4</accession>
<dbReference type="AlphaFoldDB" id="A0A8H6N0U4"/>
<dbReference type="EMBL" id="WIGM01000704">
    <property type="protein sequence ID" value="KAF6815371.1"/>
    <property type="molecule type" value="Genomic_DNA"/>
</dbReference>
<evidence type="ECO:0000313" key="1">
    <source>
        <dbReference type="EMBL" id="KAF6815371.1"/>
    </source>
</evidence>
<dbReference type="Proteomes" id="UP000639643">
    <property type="component" value="Unassembled WGS sequence"/>
</dbReference>